<name>A0ABP6L1Z4_9ACTN</name>
<organism evidence="2 3">
    <name type="scientific">Streptomyces glomeratus</name>
    <dbReference type="NCBI Taxonomy" id="284452"/>
    <lineage>
        <taxon>Bacteria</taxon>
        <taxon>Bacillati</taxon>
        <taxon>Actinomycetota</taxon>
        <taxon>Actinomycetes</taxon>
        <taxon>Kitasatosporales</taxon>
        <taxon>Streptomycetaceae</taxon>
        <taxon>Streptomyces</taxon>
    </lineage>
</organism>
<gene>
    <name evidence="2" type="ORF">GCM10010448_10410</name>
</gene>
<evidence type="ECO:0000313" key="2">
    <source>
        <dbReference type="EMBL" id="GAA3030322.1"/>
    </source>
</evidence>
<dbReference type="EMBL" id="BAAAUF010000009">
    <property type="protein sequence ID" value="GAA3030322.1"/>
    <property type="molecule type" value="Genomic_DNA"/>
</dbReference>
<keyword evidence="3" id="KW-1185">Reference proteome</keyword>
<evidence type="ECO:0000313" key="3">
    <source>
        <dbReference type="Proteomes" id="UP001501532"/>
    </source>
</evidence>
<accession>A0ABP6L1Z4</accession>
<evidence type="ECO:0000256" key="1">
    <source>
        <dbReference type="SAM" id="MobiDB-lite"/>
    </source>
</evidence>
<sequence length="113" mass="12118">MRRRLGGLAVRETPTSPAAPVALRITDADGGSPRFARQPAPGTAHGQPPPPRATAKHSVLPDGTRRFPGGTCRRAYCAGELAPEQDESVARFELRTVGELYNVSMPATTTPRW</sequence>
<proteinExistence type="predicted"/>
<dbReference type="Proteomes" id="UP001501532">
    <property type="component" value="Unassembled WGS sequence"/>
</dbReference>
<comment type="caution">
    <text evidence="2">The sequence shown here is derived from an EMBL/GenBank/DDBJ whole genome shotgun (WGS) entry which is preliminary data.</text>
</comment>
<reference evidence="3" key="1">
    <citation type="journal article" date="2019" name="Int. J. Syst. Evol. Microbiol.">
        <title>The Global Catalogue of Microorganisms (GCM) 10K type strain sequencing project: providing services to taxonomists for standard genome sequencing and annotation.</title>
        <authorList>
            <consortium name="The Broad Institute Genomics Platform"/>
            <consortium name="The Broad Institute Genome Sequencing Center for Infectious Disease"/>
            <person name="Wu L."/>
            <person name="Ma J."/>
        </authorList>
    </citation>
    <scope>NUCLEOTIDE SEQUENCE [LARGE SCALE GENOMIC DNA]</scope>
    <source>
        <strain evidence="3">JCM 9091</strain>
    </source>
</reference>
<protein>
    <submittedName>
        <fullName evidence="2">Uncharacterized protein</fullName>
    </submittedName>
</protein>
<feature type="region of interest" description="Disordered" evidence="1">
    <location>
        <begin position="26"/>
        <end position="66"/>
    </location>
</feature>